<dbReference type="EMBL" id="JANPWB010000014">
    <property type="protein sequence ID" value="KAJ1098380.1"/>
    <property type="molecule type" value="Genomic_DNA"/>
</dbReference>
<reference evidence="2" key="1">
    <citation type="journal article" date="2022" name="bioRxiv">
        <title>Sequencing and chromosome-scale assembly of the giantPleurodeles waltlgenome.</title>
        <authorList>
            <person name="Brown T."/>
            <person name="Elewa A."/>
            <person name="Iarovenko S."/>
            <person name="Subramanian E."/>
            <person name="Araus A.J."/>
            <person name="Petzold A."/>
            <person name="Susuki M."/>
            <person name="Suzuki K.-i.T."/>
            <person name="Hayashi T."/>
            <person name="Toyoda A."/>
            <person name="Oliveira C."/>
            <person name="Osipova E."/>
            <person name="Leigh N.D."/>
            <person name="Simon A."/>
            <person name="Yun M.H."/>
        </authorList>
    </citation>
    <scope>NUCLEOTIDE SEQUENCE</scope>
    <source>
        <strain evidence="2">20211129_DDA</strain>
        <tissue evidence="2">Liver</tissue>
    </source>
</reference>
<feature type="chain" id="PRO_5043832321" evidence="1">
    <location>
        <begin position="19"/>
        <end position="72"/>
    </location>
</feature>
<proteinExistence type="predicted"/>
<dbReference type="AlphaFoldDB" id="A0AAV7M6F1"/>
<comment type="caution">
    <text evidence="2">The sequence shown here is derived from an EMBL/GenBank/DDBJ whole genome shotgun (WGS) entry which is preliminary data.</text>
</comment>
<evidence type="ECO:0000256" key="1">
    <source>
        <dbReference type="SAM" id="SignalP"/>
    </source>
</evidence>
<sequence>MLLVVVLLLCCGFAGVLEQSAVDPWQKSKREVQMNSGELLHSLSEEYPRGETLNSQKRRFGYQERRIGYQER</sequence>
<protein>
    <submittedName>
        <fullName evidence="2">Uncharacterized protein</fullName>
    </submittedName>
</protein>
<name>A0AAV7M6F1_PLEWA</name>
<keyword evidence="3" id="KW-1185">Reference proteome</keyword>
<organism evidence="2 3">
    <name type="scientific">Pleurodeles waltl</name>
    <name type="common">Iberian ribbed newt</name>
    <dbReference type="NCBI Taxonomy" id="8319"/>
    <lineage>
        <taxon>Eukaryota</taxon>
        <taxon>Metazoa</taxon>
        <taxon>Chordata</taxon>
        <taxon>Craniata</taxon>
        <taxon>Vertebrata</taxon>
        <taxon>Euteleostomi</taxon>
        <taxon>Amphibia</taxon>
        <taxon>Batrachia</taxon>
        <taxon>Caudata</taxon>
        <taxon>Salamandroidea</taxon>
        <taxon>Salamandridae</taxon>
        <taxon>Pleurodelinae</taxon>
        <taxon>Pleurodeles</taxon>
    </lineage>
</organism>
<evidence type="ECO:0000313" key="3">
    <source>
        <dbReference type="Proteomes" id="UP001066276"/>
    </source>
</evidence>
<evidence type="ECO:0000313" key="2">
    <source>
        <dbReference type="EMBL" id="KAJ1098380.1"/>
    </source>
</evidence>
<dbReference type="Proteomes" id="UP001066276">
    <property type="component" value="Chromosome 10"/>
</dbReference>
<keyword evidence="1" id="KW-0732">Signal</keyword>
<gene>
    <name evidence="2" type="ORF">NDU88_003491</name>
</gene>
<accession>A0AAV7M6F1</accession>
<feature type="signal peptide" evidence="1">
    <location>
        <begin position="1"/>
        <end position="18"/>
    </location>
</feature>